<name>B7KCS7_GLOC7</name>
<dbReference type="NCBIfam" id="TIGR04155">
    <property type="entry name" value="cyano_PEP"/>
    <property type="match status" value="1"/>
</dbReference>
<dbReference type="InterPro" id="IPR013424">
    <property type="entry name" value="Ice-binding_C"/>
</dbReference>
<accession>B7KCS7</accession>
<reference evidence="3" key="1">
    <citation type="journal article" date="2011" name="MBio">
        <title>Novel metabolic attributes of the genus Cyanothece, comprising a group of unicellular nitrogen-fixing Cyanobacteria.</title>
        <authorList>
            <person name="Bandyopadhyay A."/>
            <person name="Elvitigala T."/>
            <person name="Welsh E."/>
            <person name="Stockel J."/>
            <person name="Liberton M."/>
            <person name="Min H."/>
            <person name="Sherman L.A."/>
            <person name="Pakrasi H.B."/>
        </authorList>
    </citation>
    <scope>NUCLEOTIDE SEQUENCE [LARGE SCALE GENOMIC DNA]</scope>
    <source>
        <strain evidence="3">PCC 7424</strain>
    </source>
</reference>
<dbReference type="HOGENOM" id="CLU_118145_0_0_3"/>
<dbReference type="NCBIfam" id="TIGR02595">
    <property type="entry name" value="PEP_CTERM"/>
    <property type="match status" value="1"/>
</dbReference>
<gene>
    <name evidence="2" type="ordered locus">PCC7424_3228</name>
</gene>
<evidence type="ECO:0000313" key="3">
    <source>
        <dbReference type="Proteomes" id="UP000002384"/>
    </source>
</evidence>
<evidence type="ECO:0000256" key="1">
    <source>
        <dbReference type="SAM" id="SignalP"/>
    </source>
</evidence>
<dbReference type="KEGG" id="cyc:PCC7424_3228"/>
<dbReference type="EMBL" id="CP001291">
    <property type="protein sequence ID" value="ACK71628.1"/>
    <property type="molecule type" value="Genomic_DNA"/>
</dbReference>
<evidence type="ECO:0000313" key="2">
    <source>
        <dbReference type="EMBL" id="ACK71628.1"/>
    </source>
</evidence>
<dbReference type="InterPro" id="IPR026374">
    <property type="entry name" value="Cyano_PEP"/>
</dbReference>
<organism evidence="2 3">
    <name type="scientific">Gloeothece citriformis (strain PCC 7424)</name>
    <name type="common">Cyanothece sp. (strain PCC 7424)</name>
    <dbReference type="NCBI Taxonomy" id="65393"/>
    <lineage>
        <taxon>Bacteria</taxon>
        <taxon>Bacillati</taxon>
        <taxon>Cyanobacteriota</taxon>
        <taxon>Cyanophyceae</taxon>
        <taxon>Oscillatoriophycideae</taxon>
        <taxon>Chroococcales</taxon>
        <taxon>Aphanothecaceae</taxon>
        <taxon>Gloeothece</taxon>
        <taxon>Gloeothece citriformis</taxon>
    </lineage>
</organism>
<sequence>MKNSVKTLMTGAIIIAPLALGTVAPAQAIVLTFDDLPSTFDPIPNGYGGLNWDKFYYLDSSNYVIPSGYFNGTVSPNNVAYNAFANPARVRSPRGTFDFEGAYLTGAWNNGLNITVDGYHNSTLLYSQTVTVDTTSPTWFTFNYDGINFLRFTSFGGINAGYGGGGAHFAMDNFTVDNFTVVPEPFTLLGVGTALGFGAAFKRKVNKKE</sequence>
<dbReference type="eggNOG" id="COG1404">
    <property type="taxonomic scope" value="Bacteria"/>
</dbReference>
<keyword evidence="1" id="KW-0732">Signal</keyword>
<feature type="chain" id="PRO_5002858514" description="PEP-CTERM protein-sorting domain-containing protein" evidence="1">
    <location>
        <begin position="29"/>
        <end position="209"/>
    </location>
</feature>
<dbReference type="RefSeq" id="WP_015955225.1">
    <property type="nucleotide sequence ID" value="NC_011729.1"/>
</dbReference>
<dbReference type="AlphaFoldDB" id="B7KCS7"/>
<keyword evidence="3" id="KW-1185">Reference proteome</keyword>
<proteinExistence type="predicted"/>
<dbReference type="Proteomes" id="UP000002384">
    <property type="component" value="Chromosome"/>
</dbReference>
<dbReference type="STRING" id="65393.PCC7424_3228"/>
<feature type="signal peptide" evidence="1">
    <location>
        <begin position="1"/>
        <end position="28"/>
    </location>
</feature>
<protein>
    <recommendedName>
        <fullName evidence="4">PEP-CTERM protein-sorting domain-containing protein</fullName>
    </recommendedName>
</protein>
<evidence type="ECO:0008006" key="4">
    <source>
        <dbReference type="Google" id="ProtNLM"/>
    </source>
</evidence>